<dbReference type="GO" id="GO:0003723">
    <property type="term" value="F:RNA binding"/>
    <property type="evidence" value="ECO:0007669"/>
    <property type="project" value="InterPro"/>
</dbReference>
<evidence type="ECO:0000313" key="9">
    <source>
        <dbReference type="Proteomes" id="UP000321723"/>
    </source>
</evidence>
<comment type="caution">
    <text evidence="8">The sequence shown here is derived from an EMBL/GenBank/DDBJ whole genome shotgun (WGS) entry which is preliminary data.</text>
</comment>
<dbReference type="PROSITE" id="PS50112">
    <property type="entry name" value="PAS"/>
    <property type="match status" value="1"/>
</dbReference>
<reference evidence="8 9" key="1">
    <citation type="submission" date="2019-07" db="EMBL/GenBank/DDBJ databases">
        <title>Whole genome shotgun sequence of Cellulomonas hominis NBRC 16055.</title>
        <authorList>
            <person name="Hosoyama A."/>
            <person name="Uohara A."/>
            <person name="Ohji S."/>
            <person name="Ichikawa N."/>
        </authorList>
    </citation>
    <scope>NUCLEOTIDE SEQUENCE [LARGE SCALE GENOMIC DNA]</scope>
    <source>
        <strain evidence="8 9">NBRC 16055</strain>
    </source>
</reference>
<dbReference type="Proteomes" id="UP000321723">
    <property type="component" value="Unassembled WGS sequence"/>
</dbReference>
<feature type="domain" description="ANTAR" evidence="7">
    <location>
        <begin position="128"/>
        <end position="189"/>
    </location>
</feature>
<dbReference type="GO" id="GO:0004673">
    <property type="term" value="F:protein histidine kinase activity"/>
    <property type="evidence" value="ECO:0007669"/>
    <property type="project" value="UniProtKB-EC"/>
</dbReference>
<dbReference type="PROSITE" id="PS50921">
    <property type="entry name" value="ANTAR"/>
    <property type="match status" value="1"/>
</dbReference>
<comment type="catalytic activity">
    <reaction evidence="1">
        <text>ATP + protein L-histidine = ADP + protein N-phospho-L-histidine.</text>
        <dbReference type="EC" id="2.7.13.3"/>
    </reaction>
</comment>
<dbReference type="InterPro" id="IPR005561">
    <property type="entry name" value="ANTAR"/>
</dbReference>
<sequence>MPDVTGVQPALSLGTRAVGGAFTLDLRTGTWWWSDEVYAIHGFAPHEVVPTTELLLAHKHPDDRERVLDVLDRATRTGAAFSCVHRIRDAQGRDRVVTVVGEGVGTLDGGGPAELHGFVVDVTDVVRDEAQAAATTSIAASAQSRASIDQACGVLAFTYGTDPEAGFAMLRAASNDANVPLRVLAAAIVGALPALHGQTGRVTAFLDGLLAPSHRPT</sequence>
<evidence type="ECO:0000313" key="8">
    <source>
        <dbReference type="EMBL" id="GEL47107.1"/>
    </source>
</evidence>
<keyword evidence="5" id="KW-0418">Kinase</keyword>
<accession>A0A511FFJ5</accession>
<proteinExistence type="predicted"/>
<dbReference type="Gene3D" id="3.30.450.20">
    <property type="entry name" value="PAS domain"/>
    <property type="match status" value="1"/>
</dbReference>
<dbReference type="InterPro" id="IPR035965">
    <property type="entry name" value="PAS-like_dom_sf"/>
</dbReference>
<dbReference type="OrthoDB" id="3787288at2"/>
<dbReference type="CDD" id="cd00130">
    <property type="entry name" value="PAS"/>
    <property type="match status" value="1"/>
</dbReference>
<dbReference type="AlphaFoldDB" id="A0A511FFJ5"/>
<evidence type="ECO:0000256" key="1">
    <source>
        <dbReference type="ARBA" id="ARBA00000085"/>
    </source>
</evidence>
<name>A0A511FFJ5_9CELL</name>
<dbReference type="InterPro" id="IPR000014">
    <property type="entry name" value="PAS"/>
</dbReference>
<protein>
    <recommendedName>
        <fullName evidence="2">histidine kinase</fullName>
        <ecNumber evidence="2">2.7.13.3</ecNumber>
    </recommendedName>
</protein>
<keyword evidence="3" id="KW-0597">Phosphoprotein</keyword>
<dbReference type="PANTHER" id="PTHR43304:SF1">
    <property type="entry name" value="PAC DOMAIN-CONTAINING PROTEIN"/>
    <property type="match status" value="1"/>
</dbReference>
<evidence type="ECO:0000256" key="2">
    <source>
        <dbReference type="ARBA" id="ARBA00012438"/>
    </source>
</evidence>
<dbReference type="InterPro" id="IPR036388">
    <property type="entry name" value="WH-like_DNA-bd_sf"/>
</dbReference>
<dbReference type="SUPFAM" id="SSF55785">
    <property type="entry name" value="PYP-like sensor domain (PAS domain)"/>
    <property type="match status" value="1"/>
</dbReference>
<dbReference type="EC" id="2.7.13.3" evidence="2"/>
<feature type="domain" description="PAS" evidence="6">
    <location>
        <begin position="22"/>
        <end position="78"/>
    </location>
</feature>
<evidence type="ECO:0000256" key="4">
    <source>
        <dbReference type="ARBA" id="ARBA00022679"/>
    </source>
</evidence>
<dbReference type="EMBL" id="BJVQ01000030">
    <property type="protein sequence ID" value="GEL47107.1"/>
    <property type="molecule type" value="Genomic_DNA"/>
</dbReference>
<evidence type="ECO:0000256" key="3">
    <source>
        <dbReference type="ARBA" id="ARBA00022553"/>
    </source>
</evidence>
<dbReference type="PANTHER" id="PTHR43304">
    <property type="entry name" value="PHYTOCHROME-LIKE PROTEIN CPH1"/>
    <property type="match status" value="1"/>
</dbReference>
<dbReference type="Pfam" id="PF08447">
    <property type="entry name" value="PAS_3"/>
    <property type="match status" value="1"/>
</dbReference>
<evidence type="ECO:0000259" key="7">
    <source>
        <dbReference type="PROSITE" id="PS50921"/>
    </source>
</evidence>
<dbReference type="Gene3D" id="1.10.10.10">
    <property type="entry name" value="Winged helix-like DNA-binding domain superfamily/Winged helix DNA-binding domain"/>
    <property type="match status" value="1"/>
</dbReference>
<organism evidence="8 9">
    <name type="scientific">Cellulomonas hominis</name>
    <dbReference type="NCBI Taxonomy" id="156981"/>
    <lineage>
        <taxon>Bacteria</taxon>
        <taxon>Bacillati</taxon>
        <taxon>Actinomycetota</taxon>
        <taxon>Actinomycetes</taxon>
        <taxon>Micrococcales</taxon>
        <taxon>Cellulomonadaceae</taxon>
        <taxon>Cellulomonas</taxon>
    </lineage>
</organism>
<evidence type="ECO:0000259" key="6">
    <source>
        <dbReference type="PROSITE" id="PS50112"/>
    </source>
</evidence>
<dbReference type="SMART" id="SM01012">
    <property type="entry name" value="ANTAR"/>
    <property type="match status" value="1"/>
</dbReference>
<keyword evidence="9" id="KW-1185">Reference proteome</keyword>
<dbReference type="Pfam" id="PF03861">
    <property type="entry name" value="ANTAR"/>
    <property type="match status" value="1"/>
</dbReference>
<dbReference type="RefSeq" id="WP_146837921.1">
    <property type="nucleotide sequence ID" value="NZ_BJVQ01000030.1"/>
</dbReference>
<gene>
    <name evidence="8" type="ORF">CHO01_22230</name>
</gene>
<evidence type="ECO:0000256" key="5">
    <source>
        <dbReference type="ARBA" id="ARBA00022777"/>
    </source>
</evidence>
<dbReference type="InterPro" id="IPR013655">
    <property type="entry name" value="PAS_fold_3"/>
</dbReference>
<keyword evidence="4" id="KW-0808">Transferase</keyword>
<dbReference type="InterPro" id="IPR052162">
    <property type="entry name" value="Sensor_kinase/Photoreceptor"/>
</dbReference>